<dbReference type="Gene3D" id="3.50.50.60">
    <property type="entry name" value="FAD/NAD(P)-binding domain"/>
    <property type="match status" value="2"/>
</dbReference>
<evidence type="ECO:0000256" key="1">
    <source>
        <dbReference type="ARBA" id="ARBA00023002"/>
    </source>
</evidence>
<name>A0A7Y9IDK3_9ACTN</name>
<dbReference type="AlphaFoldDB" id="A0A7Y9IDK3"/>
<dbReference type="SUPFAM" id="SSF51905">
    <property type="entry name" value="FAD/NAD(P)-binding domain"/>
    <property type="match status" value="1"/>
</dbReference>
<feature type="domain" description="FAD/NAD(P)-binding" evidence="3">
    <location>
        <begin position="9"/>
        <end position="323"/>
    </location>
</feature>
<gene>
    <name evidence="4" type="ORF">BKA15_005902</name>
</gene>
<dbReference type="EMBL" id="JACCBU010000001">
    <property type="protein sequence ID" value="NYE74573.1"/>
    <property type="molecule type" value="Genomic_DNA"/>
</dbReference>
<dbReference type="RefSeq" id="WP_179756980.1">
    <property type="nucleotide sequence ID" value="NZ_JACCBU010000001.1"/>
</dbReference>
<evidence type="ECO:0000259" key="2">
    <source>
        <dbReference type="Pfam" id="PF04324"/>
    </source>
</evidence>
<accession>A0A7Y9IDK3</accession>
<evidence type="ECO:0000259" key="3">
    <source>
        <dbReference type="Pfam" id="PF07992"/>
    </source>
</evidence>
<dbReference type="PANTHER" id="PTHR42949:SF3">
    <property type="entry name" value="ANAEROBIC GLYCEROL-3-PHOSPHATE DEHYDROGENASE SUBUNIT B"/>
    <property type="match status" value="1"/>
</dbReference>
<dbReference type="Pfam" id="PF07992">
    <property type="entry name" value="Pyr_redox_2"/>
    <property type="match status" value="1"/>
</dbReference>
<dbReference type="PIRSF" id="PIRSF037495">
    <property type="entry name" value="Opine_OX_OoxA/HcnB"/>
    <property type="match status" value="1"/>
</dbReference>
<keyword evidence="5" id="KW-1185">Reference proteome</keyword>
<protein>
    <submittedName>
        <fullName evidence="4">NADPH-dependent 2,4-dienoyl-CoA reductase/sulfur reductase-like enzyme</fullName>
    </submittedName>
</protein>
<dbReference type="Proteomes" id="UP000569914">
    <property type="component" value="Unassembled WGS sequence"/>
</dbReference>
<comment type="caution">
    <text evidence="4">The sequence shown here is derived from an EMBL/GenBank/DDBJ whole genome shotgun (WGS) entry which is preliminary data.</text>
</comment>
<reference evidence="4 5" key="1">
    <citation type="submission" date="2020-07" db="EMBL/GenBank/DDBJ databases">
        <title>Sequencing the genomes of 1000 actinobacteria strains.</title>
        <authorList>
            <person name="Klenk H.-P."/>
        </authorList>
    </citation>
    <scope>NUCLEOTIDE SEQUENCE [LARGE SCALE GENOMIC DNA]</scope>
    <source>
        <strain evidence="4 5">DSM 22083</strain>
    </source>
</reference>
<dbReference type="Gene3D" id="1.10.10.1100">
    <property type="entry name" value="BFD-like [2Fe-2S]-binding domain"/>
    <property type="match status" value="1"/>
</dbReference>
<dbReference type="InterPro" id="IPR041854">
    <property type="entry name" value="BFD-like_2Fe2S-bd_dom_sf"/>
</dbReference>
<dbReference type="CDD" id="cd19946">
    <property type="entry name" value="GlpA-like_Fer2_BFD-like"/>
    <property type="match status" value="1"/>
</dbReference>
<dbReference type="InterPro" id="IPR007419">
    <property type="entry name" value="BFD-like_2Fe2S-bd_dom"/>
</dbReference>
<organism evidence="4 5">
    <name type="scientific">Microlunatus parietis</name>
    <dbReference type="NCBI Taxonomy" id="682979"/>
    <lineage>
        <taxon>Bacteria</taxon>
        <taxon>Bacillati</taxon>
        <taxon>Actinomycetota</taxon>
        <taxon>Actinomycetes</taxon>
        <taxon>Propionibacteriales</taxon>
        <taxon>Propionibacteriaceae</taxon>
        <taxon>Microlunatus</taxon>
    </lineage>
</organism>
<dbReference type="GO" id="GO:0016491">
    <property type="term" value="F:oxidoreductase activity"/>
    <property type="evidence" value="ECO:0007669"/>
    <property type="project" value="UniProtKB-KW"/>
</dbReference>
<dbReference type="InterPro" id="IPR036188">
    <property type="entry name" value="FAD/NAD-bd_sf"/>
</dbReference>
<feature type="domain" description="BFD-like [2Fe-2S]-binding" evidence="2">
    <location>
        <begin position="387"/>
        <end position="436"/>
    </location>
</feature>
<evidence type="ECO:0000313" key="4">
    <source>
        <dbReference type="EMBL" id="NYE74573.1"/>
    </source>
</evidence>
<keyword evidence="1" id="KW-0560">Oxidoreductase</keyword>
<dbReference type="PRINTS" id="PR00368">
    <property type="entry name" value="FADPNR"/>
</dbReference>
<dbReference type="Pfam" id="PF04324">
    <property type="entry name" value="Fer2_BFD"/>
    <property type="match status" value="1"/>
</dbReference>
<evidence type="ECO:0000313" key="5">
    <source>
        <dbReference type="Proteomes" id="UP000569914"/>
    </source>
</evidence>
<dbReference type="InterPro" id="IPR023753">
    <property type="entry name" value="FAD/NAD-binding_dom"/>
</dbReference>
<dbReference type="InterPro" id="IPR051691">
    <property type="entry name" value="Metab_Enz_Cyan_OpOx_G3PDH"/>
</dbReference>
<dbReference type="PRINTS" id="PR00411">
    <property type="entry name" value="PNDRDTASEI"/>
</dbReference>
<dbReference type="InterPro" id="IPR017224">
    <property type="entry name" value="Opine_Oxase_asu/HCN_bsu"/>
</dbReference>
<sequence>MTASERFAAVVVGAGPAGLTAAVQLAEAGIRIALVDAGPRPGGQFWRHAEESGTRGQHDRPALRRLLRELATHRSAGLVDYRPGREIYLITGGPGERRVELRPTAAVVPSEGESVIAERLLLCPGGHDRQLPLPGWDLPGVVAAGGAQALLKGQRTLVGRRVIVAGTGPFLLPVAVGLARAGATVLGICEANHPGRWLRSAAAVAGAPGKLVEGAGYAAGLARHRIPYRSRTIVGEIRGDDRVRSVRLDRLDRAGNRVRTGIAELAVDTVALGWGFTPSLELIMMVGAATGLGVDGSLITEVDDRQRTSQPDVWVAGEATGVGGAALARAEAELAAGGVLDDLGRGSGADIRTARRANRLRAFAAAMHRAHPVPAGWPDWCTPDTLLCRCEEVTLAEAERATSELAARSARQLKLFTRCGMGWCQGRICGPNVARLARRAGEDHDDADDLRAMAKRTLAVPVPLGELARLSDPGRRPR</sequence>
<proteinExistence type="predicted"/>
<dbReference type="PANTHER" id="PTHR42949">
    <property type="entry name" value="ANAEROBIC GLYCEROL-3-PHOSPHATE DEHYDROGENASE SUBUNIT B"/>
    <property type="match status" value="1"/>
</dbReference>